<dbReference type="PANTHER" id="PTHR35936:SF17">
    <property type="entry name" value="ARGININE-BINDING EXTRACELLULAR PROTEIN ARTP"/>
    <property type="match status" value="1"/>
</dbReference>
<keyword evidence="6" id="KW-1185">Reference proteome</keyword>
<evidence type="ECO:0000259" key="4">
    <source>
        <dbReference type="SMART" id="SM00062"/>
    </source>
</evidence>
<feature type="region of interest" description="Disordered" evidence="2">
    <location>
        <begin position="282"/>
        <end position="306"/>
    </location>
</feature>
<dbReference type="RefSeq" id="WP_128564772.1">
    <property type="nucleotide sequence ID" value="NZ_BPQH01000026.1"/>
</dbReference>
<dbReference type="InterPro" id="IPR001638">
    <property type="entry name" value="Solute-binding_3/MltF_N"/>
</dbReference>
<comment type="caution">
    <text evidence="5">The sequence shown here is derived from an EMBL/GenBank/DDBJ whole genome shotgun (WGS) entry which is preliminary data.</text>
</comment>
<protein>
    <recommendedName>
        <fullName evidence="4">Solute-binding protein family 3/N-terminal domain-containing protein</fullName>
    </recommendedName>
</protein>
<name>A0ABQ4R6E9_9HYPH</name>
<evidence type="ECO:0000256" key="2">
    <source>
        <dbReference type="SAM" id="MobiDB-lite"/>
    </source>
</evidence>
<evidence type="ECO:0000313" key="6">
    <source>
        <dbReference type="Proteomes" id="UP001055167"/>
    </source>
</evidence>
<keyword evidence="1 3" id="KW-0732">Signal</keyword>
<dbReference type="Proteomes" id="UP001055167">
    <property type="component" value="Unassembled WGS sequence"/>
</dbReference>
<reference evidence="5" key="1">
    <citation type="journal article" date="2021" name="Front. Microbiol.">
        <title>Comprehensive Comparative Genomics and Phenotyping of Methylobacterium Species.</title>
        <authorList>
            <person name="Alessa O."/>
            <person name="Ogura Y."/>
            <person name="Fujitani Y."/>
            <person name="Takami H."/>
            <person name="Hayashi T."/>
            <person name="Sahin N."/>
            <person name="Tani A."/>
        </authorList>
    </citation>
    <scope>NUCLEOTIDE SEQUENCE</scope>
    <source>
        <strain evidence="5">KCTC 52305</strain>
    </source>
</reference>
<sequence>MARLSLRGASAPLVVAGLAAAGPGPGARAQSLPDLVTPDVLRVCADPGNMPFSARRGDGFENRIAAILADELKVKVRSYWLTQGPGFVRNTLGTGLCDVIVGSAFGSELVQHTNPYYRSAYTLVSRRGELAGVTQLDDPRLKGRSIGVIAGTPPVNRMGEVGLVGTMRPYAPYQFDPGRKHQTVSAEIVADVAAGTIDAAILWGPAAGWLARESAVPLDVVPLLREPDRPPLAYRIAMGVRHGENEWKRTLNTALRKRRAEIAQVLRDYAVPLLDEEENRLLPAEAAPAGDAAGEAGPTRPADPRP</sequence>
<reference evidence="5" key="2">
    <citation type="submission" date="2021-08" db="EMBL/GenBank/DDBJ databases">
        <authorList>
            <person name="Tani A."/>
            <person name="Ola A."/>
            <person name="Ogura Y."/>
            <person name="Katsura K."/>
            <person name="Hayashi T."/>
        </authorList>
    </citation>
    <scope>NUCLEOTIDE SEQUENCE</scope>
    <source>
        <strain evidence="5">KCTC 52305</strain>
    </source>
</reference>
<evidence type="ECO:0000256" key="3">
    <source>
        <dbReference type="SAM" id="SignalP"/>
    </source>
</evidence>
<dbReference type="InterPro" id="IPR022448">
    <property type="entry name" value="Quinoprotein_dehydrogenase"/>
</dbReference>
<dbReference type="EMBL" id="BPQH01000026">
    <property type="protein sequence ID" value="GJD53223.1"/>
    <property type="molecule type" value="Genomic_DNA"/>
</dbReference>
<dbReference type="SUPFAM" id="SSF53850">
    <property type="entry name" value="Periplasmic binding protein-like II"/>
    <property type="match status" value="1"/>
</dbReference>
<dbReference type="NCBIfam" id="TIGR03871">
    <property type="entry name" value="ABC_peri_MoxJ_2"/>
    <property type="match status" value="1"/>
</dbReference>
<proteinExistence type="predicted"/>
<feature type="chain" id="PRO_5046181137" description="Solute-binding protein family 3/N-terminal domain-containing protein" evidence="3">
    <location>
        <begin position="22"/>
        <end position="306"/>
    </location>
</feature>
<evidence type="ECO:0000313" key="5">
    <source>
        <dbReference type="EMBL" id="GJD53223.1"/>
    </source>
</evidence>
<dbReference type="SMART" id="SM00062">
    <property type="entry name" value="PBPb"/>
    <property type="match status" value="1"/>
</dbReference>
<dbReference type="PANTHER" id="PTHR35936">
    <property type="entry name" value="MEMBRANE-BOUND LYTIC MUREIN TRANSGLYCOSYLASE F"/>
    <property type="match status" value="1"/>
</dbReference>
<gene>
    <name evidence="5" type="ORF">OPKNFCMD_5995</name>
</gene>
<feature type="signal peptide" evidence="3">
    <location>
        <begin position="1"/>
        <end position="21"/>
    </location>
</feature>
<dbReference type="Gene3D" id="3.40.190.10">
    <property type="entry name" value="Periplasmic binding protein-like II"/>
    <property type="match status" value="2"/>
</dbReference>
<feature type="compositionally biased region" description="Low complexity" evidence="2">
    <location>
        <begin position="283"/>
        <end position="298"/>
    </location>
</feature>
<organism evidence="5 6">
    <name type="scientific">Methylobacterium crusticola</name>
    <dbReference type="NCBI Taxonomy" id="1697972"/>
    <lineage>
        <taxon>Bacteria</taxon>
        <taxon>Pseudomonadati</taxon>
        <taxon>Pseudomonadota</taxon>
        <taxon>Alphaproteobacteria</taxon>
        <taxon>Hyphomicrobiales</taxon>
        <taxon>Methylobacteriaceae</taxon>
        <taxon>Methylobacterium</taxon>
    </lineage>
</organism>
<evidence type="ECO:0000256" key="1">
    <source>
        <dbReference type="ARBA" id="ARBA00022729"/>
    </source>
</evidence>
<feature type="domain" description="Solute-binding protein family 3/N-terminal" evidence="4">
    <location>
        <begin position="40"/>
        <end position="270"/>
    </location>
</feature>
<accession>A0ABQ4R6E9</accession>